<keyword evidence="2" id="KW-1185">Reference proteome</keyword>
<sequence length="62" mass="7112">MFLLLLSTVRADWTRDWHSSVGGRCLSTLLPRLSCQCSCPFVIRAELTLLTKYYVSMKPFSI</sequence>
<dbReference type="Proteomes" id="UP000822688">
    <property type="component" value="Chromosome V"/>
</dbReference>
<organism evidence="1 2">
    <name type="scientific">Ceratodon purpureus</name>
    <name type="common">Fire moss</name>
    <name type="synonym">Dicranum purpureum</name>
    <dbReference type="NCBI Taxonomy" id="3225"/>
    <lineage>
        <taxon>Eukaryota</taxon>
        <taxon>Viridiplantae</taxon>
        <taxon>Streptophyta</taxon>
        <taxon>Embryophyta</taxon>
        <taxon>Bryophyta</taxon>
        <taxon>Bryophytina</taxon>
        <taxon>Bryopsida</taxon>
        <taxon>Dicranidae</taxon>
        <taxon>Pseudoditrichales</taxon>
        <taxon>Ditrichaceae</taxon>
        <taxon>Ceratodon</taxon>
    </lineage>
</organism>
<gene>
    <name evidence="1" type="ORF">KC19_VG123500</name>
</gene>
<dbReference type="EMBL" id="CM026426">
    <property type="protein sequence ID" value="KAG0572771.1"/>
    <property type="molecule type" value="Genomic_DNA"/>
</dbReference>
<accession>A0A8T0HPP7</accession>
<reference evidence="1" key="1">
    <citation type="submission" date="2020-06" db="EMBL/GenBank/DDBJ databases">
        <title>WGS assembly of Ceratodon purpureus strain R40.</title>
        <authorList>
            <person name="Carey S.B."/>
            <person name="Jenkins J."/>
            <person name="Shu S."/>
            <person name="Lovell J.T."/>
            <person name="Sreedasyam A."/>
            <person name="Maumus F."/>
            <person name="Tiley G.P."/>
            <person name="Fernandez-Pozo N."/>
            <person name="Barry K."/>
            <person name="Chen C."/>
            <person name="Wang M."/>
            <person name="Lipzen A."/>
            <person name="Daum C."/>
            <person name="Saski C.A."/>
            <person name="Payton A.C."/>
            <person name="Mcbreen J.C."/>
            <person name="Conrad R.E."/>
            <person name="Kollar L.M."/>
            <person name="Olsson S."/>
            <person name="Huttunen S."/>
            <person name="Landis J.B."/>
            <person name="Wickett N.J."/>
            <person name="Johnson M.G."/>
            <person name="Rensing S.A."/>
            <person name="Grimwood J."/>
            <person name="Schmutz J."/>
            <person name="Mcdaniel S.F."/>
        </authorList>
    </citation>
    <scope>NUCLEOTIDE SEQUENCE</scope>
    <source>
        <strain evidence="1">R40</strain>
    </source>
</reference>
<dbReference type="AlphaFoldDB" id="A0A8T0HPP7"/>
<protein>
    <submittedName>
        <fullName evidence="1">Uncharacterized protein</fullName>
    </submittedName>
</protein>
<evidence type="ECO:0000313" key="2">
    <source>
        <dbReference type="Proteomes" id="UP000822688"/>
    </source>
</evidence>
<proteinExistence type="predicted"/>
<evidence type="ECO:0000313" key="1">
    <source>
        <dbReference type="EMBL" id="KAG0572771.1"/>
    </source>
</evidence>
<comment type="caution">
    <text evidence="1">The sequence shown here is derived from an EMBL/GenBank/DDBJ whole genome shotgun (WGS) entry which is preliminary data.</text>
</comment>
<name>A0A8T0HPP7_CERPU</name>